<dbReference type="OrthoDB" id="75724at2759"/>
<keyword evidence="5" id="KW-1185">Reference proteome</keyword>
<feature type="domain" description="MSP" evidence="3">
    <location>
        <begin position="101"/>
        <end position="227"/>
    </location>
</feature>
<dbReference type="InterPro" id="IPR036865">
    <property type="entry name" value="CRAL-TRIO_dom_sf"/>
</dbReference>
<dbReference type="InterPro" id="IPR000535">
    <property type="entry name" value="MSP_dom"/>
</dbReference>
<feature type="transmembrane region" description="Helical" evidence="2">
    <location>
        <begin position="271"/>
        <end position="291"/>
    </location>
</feature>
<keyword evidence="2" id="KW-0812">Transmembrane</keyword>
<reference evidence="4" key="1">
    <citation type="submission" date="2021-03" db="EMBL/GenBank/DDBJ databases">
        <authorList>
            <person name="Bekaert M."/>
        </authorList>
    </citation>
    <scope>NUCLEOTIDE SEQUENCE</scope>
</reference>
<dbReference type="GO" id="GO:0012505">
    <property type="term" value="C:endomembrane system"/>
    <property type="evidence" value="ECO:0007669"/>
    <property type="project" value="TreeGrafter"/>
</dbReference>
<dbReference type="InterPro" id="IPR001251">
    <property type="entry name" value="CRAL-TRIO_dom"/>
</dbReference>
<dbReference type="PANTHER" id="PTHR46384:SF1">
    <property type="entry name" value="MOTILE SPERM DOMAIN-CONTAINING PROTEIN 2"/>
    <property type="match status" value="1"/>
</dbReference>
<comment type="caution">
    <text evidence="4">The sequence shown here is derived from an EMBL/GenBank/DDBJ whole genome shotgun (WGS) entry which is preliminary data.</text>
</comment>
<dbReference type="InterPro" id="IPR008962">
    <property type="entry name" value="PapD-like_sf"/>
</dbReference>
<dbReference type="GO" id="GO:0140284">
    <property type="term" value="C:endoplasmic reticulum-endosome membrane contact site"/>
    <property type="evidence" value="ECO:0007669"/>
    <property type="project" value="TreeGrafter"/>
</dbReference>
<sequence>MVSEGLKVFVRVKEHKKDASVLPEVKRFFAYHLETQYNEDPHSEITLVFDMADAGLSNLDMDLIKFVITCFKDKFQFRYLTPEERLEEENKANRKKVTFADVDKSPVDSSPDNLNNSAPTKQQTSPNKSSFKSPHQRRTEDNSFLLEDCKTTSPEKYRVRPSAGIVKAGSTVDVHVYLQQGYNTVSKDKFLIMAMELTSDSADNLQQLWKTVPRENIMEHRLKCSQVHKNGSQDSIASSASSLDQIDKLNTKMDQLMESNRKLEQTVRMMFIVQILFLILILMYYVVLYFFPSSLPPPNPKGNISDYCAGSNLF</sequence>
<dbReference type="PANTHER" id="PTHR46384">
    <property type="entry name" value="MOTILE SPERM DOMAIN-CONTAINING PROTEIN 2"/>
    <property type="match status" value="1"/>
</dbReference>
<dbReference type="InterPro" id="IPR013783">
    <property type="entry name" value="Ig-like_fold"/>
</dbReference>
<protein>
    <recommendedName>
        <fullName evidence="3">MSP domain-containing protein</fullName>
    </recommendedName>
</protein>
<feature type="compositionally biased region" description="Basic and acidic residues" evidence="1">
    <location>
        <begin position="137"/>
        <end position="147"/>
    </location>
</feature>
<evidence type="ECO:0000256" key="2">
    <source>
        <dbReference type="SAM" id="Phobius"/>
    </source>
</evidence>
<evidence type="ECO:0000256" key="1">
    <source>
        <dbReference type="SAM" id="MobiDB-lite"/>
    </source>
</evidence>
<evidence type="ECO:0000259" key="3">
    <source>
        <dbReference type="PROSITE" id="PS50202"/>
    </source>
</evidence>
<dbReference type="Proteomes" id="UP000683360">
    <property type="component" value="Unassembled WGS sequence"/>
</dbReference>
<feature type="region of interest" description="Disordered" evidence="1">
    <location>
        <begin position="97"/>
        <end position="147"/>
    </location>
</feature>
<dbReference type="EMBL" id="CAJPWZ010002147">
    <property type="protein sequence ID" value="CAG2231485.1"/>
    <property type="molecule type" value="Genomic_DNA"/>
</dbReference>
<evidence type="ECO:0000313" key="4">
    <source>
        <dbReference type="EMBL" id="CAG2231485.1"/>
    </source>
</evidence>
<dbReference type="InterPro" id="IPR053012">
    <property type="entry name" value="ER-organelle_contact"/>
</dbReference>
<dbReference type="Pfam" id="PF00650">
    <property type="entry name" value="CRAL_TRIO"/>
    <property type="match status" value="1"/>
</dbReference>
<accession>A0A8S3TMD6</accession>
<evidence type="ECO:0000313" key="5">
    <source>
        <dbReference type="Proteomes" id="UP000683360"/>
    </source>
</evidence>
<dbReference type="SUPFAM" id="SSF49354">
    <property type="entry name" value="PapD-like"/>
    <property type="match status" value="1"/>
</dbReference>
<name>A0A8S3TMD6_MYTED</name>
<feature type="compositionally biased region" description="Polar residues" evidence="1">
    <location>
        <begin position="113"/>
        <end position="133"/>
    </location>
</feature>
<gene>
    <name evidence="4" type="ORF">MEDL_44280</name>
</gene>
<proteinExistence type="predicted"/>
<dbReference type="PROSITE" id="PS50202">
    <property type="entry name" value="MSP"/>
    <property type="match status" value="1"/>
</dbReference>
<dbReference type="AlphaFoldDB" id="A0A8S3TMD6"/>
<dbReference type="Gene3D" id="2.60.40.10">
    <property type="entry name" value="Immunoglobulins"/>
    <property type="match status" value="1"/>
</dbReference>
<dbReference type="SUPFAM" id="SSF52087">
    <property type="entry name" value="CRAL/TRIO domain"/>
    <property type="match status" value="1"/>
</dbReference>
<organism evidence="4 5">
    <name type="scientific">Mytilus edulis</name>
    <name type="common">Blue mussel</name>
    <dbReference type="NCBI Taxonomy" id="6550"/>
    <lineage>
        <taxon>Eukaryota</taxon>
        <taxon>Metazoa</taxon>
        <taxon>Spiralia</taxon>
        <taxon>Lophotrochozoa</taxon>
        <taxon>Mollusca</taxon>
        <taxon>Bivalvia</taxon>
        <taxon>Autobranchia</taxon>
        <taxon>Pteriomorphia</taxon>
        <taxon>Mytilida</taxon>
        <taxon>Mytiloidea</taxon>
        <taxon>Mytilidae</taxon>
        <taxon>Mytilinae</taxon>
        <taxon>Mytilus</taxon>
    </lineage>
</organism>
<keyword evidence="2" id="KW-1133">Transmembrane helix</keyword>
<dbReference type="Pfam" id="PF00635">
    <property type="entry name" value="Motile_Sperm"/>
    <property type="match status" value="1"/>
</dbReference>
<keyword evidence="2" id="KW-0472">Membrane</keyword>